<sequence length="93" mass="10913">MCRLMKMNVKCSLVGNSKKRTFEIKERVWKWVQAWCRNMFSAGDKEILIKAALKAIPTYVTSLFKIPISLCDEVWSLFLQFMLENRDGHQKIA</sequence>
<dbReference type="InParanoid" id="A0A2P5DUZ6"/>
<dbReference type="OrthoDB" id="1166703at2759"/>
<gene>
    <name evidence="1" type="ORF">TorRG33x02_240830</name>
</gene>
<dbReference type="AlphaFoldDB" id="A0A2P5DUZ6"/>
<comment type="caution">
    <text evidence="1">The sequence shown here is derived from an EMBL/GenBank/DDBJ whole genome shotgun (WGS) entry which is preliminary data.</text>
</comment>
<proteinExistence type="predicted"/>
<dbReference type="Proteomes" id="UP000237000">
    <property type="component" value="Unassembled WGS sequence"/>
</dbReference>
<evidence type="ECO:0000313" key="1">
    <source>
        <dbReference type="EMBL" id="PON77111.1"/>
    </source>
</evidence>
<evidence type="ECO:0000313" key="2">
    <source>
        <dbReference type="Proteomes" id="UP000237000"/>
    </source>
</evidence>
<protein>
    <submittedName>
        <fullName evidence="1">Uncharacterized protein</fullName>
    </submittedName>
</protein>
<organism evidence="1 2">
    <name type="scientific">Trema orientale</name>
    <name type="common">Charcoal tree</name>
    <name type="synonym">Celtis orientalis</name>
    <dbReference type="NCBI Taxonomy" id="63057"/>
    <lineage>
        <taxon>Eukaryota</taxon>
        <taxon>Viridiplantae</taxon>
        <taxon>Streptophyta</taxon>
        <taxon>Embryophyta</taxon>
        <taxon>Tracheophyta</taxon>
        <taxon>Spermatophyta</taxon>
        <taxon>Magnoliopsida</taxon>
        <taxon>eudicotyledons</taxon>
        <taxon>Gunneridae</taxon>
        <taxon>Pentapetalae</taxon>
        <taxon>rosids</taxon>
        <taxon>fabids</taxon>
        <taxon>Rosales</taxon>
        <taxon>Cannabaceae</taxon>
        <taxon>Trema</taxon>
    </lineage>
</organism>
<keyword evidence="2" id="KW-1185">Reference proteome</keyword>
<dbReference type="EMBL" id="JXTC01000247">
    <property type="protein sequence ID" value="PON77111.1"/>
    <property type="molecule type" value="Genomic_DNA"/>
</dbReference>
<name>A0A2P5DUZ6_TREOI</name>
<accession>A0A2P5DUZ6</accession>
<reference evidence="2" key="1">
    <citation type="submission" date="2016-06" db="EMBL/GenBank/DDBJ databases">
        <title>Parallel loss of symbiosis genes in relatives of nitrogen-fixing non-legume Parasponia.</title>
        <authorList>
            <person name="Van Velzen R."/>
            <person name="Holmer R."/>
            <person name="Bu F."/>
            <person name="Rutten L."/>
            <person name="Van Zeijl A."/>
            <person name="Liu W."/>
            <person name="Santuari L."/>
            <person name="Cao Q."/>
            <person name="Sharma T."/>
            <person name="Shen D."/>
            <person name="Roswanjaya Y."/>
            <person name="Wardhani T."/>
            <person name="Kalhor M.S."/>
            <person name="Jansen J."/>
            <person name="Van den Hoogen J."/>
            <person name="Gungor B."/>
            <person name="Hartog M."/>
            <person name="Hontelez J."/>
            <person name="Verver J."/>
            <person name="Yang W.-C."/>
            <person name="Schijlen E."/>
            <person name="Repin R."/>
            <person name="Schilthuizen M."/>
            <person name="Schranz E."/>
            <person name="Heidstra R."/>
            <person name="Miyata K."/>
            <person name="Fedorova E."/>
            <person name="Kohlen W."/>
            <person name="Bisseling T."/>
            <person name="Smit S."/>
            <person name="Geurts R."/>
        </authorList>
    </citation>
    <scope>NUCLEOTIDE SEQUENCE [LARGE SCALE GENOMIC DNA]</scope>
    <source>
        <strain evidence="2">cv. RG33-2</strain>
    </source>
</reference>